<proteinExistence type="inferred from homology"/>
<feature type="active site" description="Proton donor/acceptor" evidence="10">
    <location>
        <position position="274"/>
    </location>
</feature>
<feature type="binding site" evidence="11">
    <location>
        <position position="227"/>
    </location>
    <ligand>
        <name>substrate</name>
    </ligand>
</feature>
<comment type="pathway">
    <text evidence="8">Amino-sugar metabolism; N-acetylneuraminate degradation; D-fructose 6-phosphate from N-acetylneuraminate: step 4/5.</text>
</comment>
<evidence type="ECO:0000256" key="6">
    <source>
        <dbReference type="ARBA" id="ARBA00023277"/>
    </source>
</evidence>
<reference evidence="14 15" key="1">
    <citation type="submission" date="2017-12" db="EMBL/GenBank/DDBJ databases">
        <title>Phylogenetic diversity of female urinary microbiome.</title>
        <authorList>
            <person name="Thomas-White K."/>
            <person name="Wolfe A.J."/>
        </authorList>
    </citation>
    <scope>NUCLEOTIDE SEQUENCE [LARGE SCALE GENOMIC DNA]</scope>
    <source>
        <strain evidence="14 15">UMB0898</strain>
    </source>
</reference>
<dbReference type="CDD" id="cd00854">
    <property type="entry name" value="NagA"/>
    <property type="match status" value="1"/>
</dbReference>
<dbReference type="GO" id="GO:0006046">
    <property type="term" value="P:N-acetylglucosamine catabolic process"/>
    <property type="evidence" value="ECO:0007669"/>
    <property type="project" value="TreeGrafter"/>
</dbReference>
<evidence type="ECO:0000313" key="15">
    <source>
        <dbReference type="Proteomes" id="UP000234384"/>
    </source>
</evidence>
<evidence type="ECO:0000256" key="1">
    <source>
        <dbReference type="ARBA" id="ARBA00010716"/>
    </source>
</evidence>
<dbReference type="GO" id="GO:0046872">
    <property type="term" value="F:metal ion binding"/>
    <property type="evidence" value="ECO:0007669"/>
    <property type="project" value="UniProtKB-KW"/>
</dbReference>
<dbReference type="PANTHER" id="PTHR11113:SF14">
    <property type="entry name" value="N-ACETYLGLUCOSAMINE-6-PHOSPHATE DEACETYLASE"/>
    <property type="match status" value="1"/>
</dbReference>
<accession>A0A2I1K1X8</accession>
<dbReference type="Gene3D" id="2.30.40.10">
    <property type="entry name" value="Urease, subunit C, domain 1"/>
    <property type="match status" value="1"/>
</dbReference>
<evidence type="ECO:0000256" key="9">
    <source>
        <dbReference type="PIRNR" id="PIRNR038994"/>
    </source>
</evidence>
<name>A0A2I1K1X8_9LACT</name>
<dbReference type="OrthoDB" id="9776488at2"/>
<evidence type="ECO:0000256" key="10">
    <source>
        <dbReference type="PIRSR" id="PIRSR038994-1"/>
    </source>
</evidence>
<keyword evidence="6 9" id="KW-0119">Carbohydrate metabolism</keyword>
<evidence type="ECO:0000256" key="5">
    <source>
        <dbReference type="ARBA" id="ARBA00022801"/>
    </source>
</evidence>
<dbReference type="RefSeq" id="WP_101954099.1">
    <property type="nucleotide sequence ID" value="NZ_PKHE01000006.1"/>
</dbReference>
<dbReference type="Proteomes" id="UP000234384">
    <property type="component" value="Unassembled WGS sequence"/>
</dbReference>
<comment type="similarity">
    <text evidence="1 9">Belongs to the metallo-dependent hydrolases superfamily. NagA family.</text>
</comment>
<comment type="caution">
    <text evidence="14">The sequence shown here is derived from an EMBL/GenBank/DDBJ whole genome shotgun (WGS) entry which is preliminary data.</text>
</comment>
<evidence type="ECO:0000256" key="4">
    <source>
        <dbReference type="ARBA" id="ARBA00022723"/>
    </source>
</evidence>
<feature type="binding site" evidence="12">
    <location>
        <position position="216"/>
    </location>
    <ligand>
        <name>Zn(2+)</name>
        <dbReference type="ChEBI" id="CHEBI:29105"/>
    </ligand>
</feature>
<dbReference type="EC" id="3.5.1.25" evidence="2"/>
<evidence type="ECO:0000256" key="8">
    <source>
        <dbReference type="ARBA" id="ARBA00060590"/>
    </source>
</evidence>
<dbReference type="GO" id="GO:0008448">
    <property type="term" value="F:N-acetylglucosamine-6-phosphate deacetylase activity"/>
    <property type="evidence" value="ECO:0007669"/>
    <property type="project" value="UniProtKB-EC"/>
</dbReference>
<dbReference type="PIRSF" id="PIRSF038994">
    <property type="entry name" value="NagA"/>
    <property type="match status" value="1"/>
</dbReference>
<dbReference type="FunFam" id="3.20.20.140:FF:000004">
    <property type="entry name" value="N-acetylglucosamine-6-phosphate deacetylase"/>
    <property type="match status" value="1"/>
</dbReference>
<evidence type="ECO:0000256" key="11">
    <source>
        <dbReference type="PIRSR" id="PIRSR038994-2"/>
    </source>
</evidence>
<feature type="binding site" evidence="12">
    <location>
        <position position="129"/>
    </location>
    <ligand>
        <name>Zn(2+)</name>
        <dbReference type="ChEBI" id="CHEBI:29105"/>
    </ligand>
</feature>
<dbReference type="EMBL" id="PKHE01000006">
    <property type="protein sequence ID" value="PKY89607.1"/>
    <property type="molecule type" value="Genomic_DNA"/>
</dbReference>
<dbReference type="InterPro" id="IPR006680">
    <property type="entry name" value="Amidohydro-rel"/>
</dbReference>
<dbReference type="NCBIfam" id="TIGR00221">
    <property type="entry name" value="nagA"/>
    <property type="match status" value="1"/>
</dbReference>
<dbReference type="PANTHER" id="PTHR11113">
    <property type="entry name" value="N-ACETYLGLUCOSAMINE-6-PHOSPHATE DEACETYLASE"/>
    <property type="match status" value="1"/>
</dbReference>
<dbReference type="SUPFAM" id="SSF51338">
    <property type="entry name" value="Composite domain of metallo-dependent hydrolases"/>
    <property type="match status" value="1"/>
</dbReference>
<dbReference type="SUPFAM" id="SSF51556">
    <property type="entry name" value="Metallo-dependent hydrolases"/>
    <property type="match status" value="1"/>
</dbReference>
<dbReference type="Pfam" id="PF01979">
    <property type="entry name" value="Amidohydro_1"/>
    <property type="match status" value="1"/>
</dbReference>
<feature type="binding site" evidence="12">
    <location>
        <position position="195"/>
    </location>
    <ligand>
        <name>Zn(2+)</name>
        <dbReference type="ChEBI" id="CHEBI:29105"/>
    </ligand>
</feature>
<dbReference type="AlphaFoldDB" id="A0A2I1K1X8"/>
<evidence type="ECO:0000256" key="7">
    <source>
        <dbReference type="ARBA" id="ARBA00047647"/>
    </source>
</evidence>
<keyword evidence="4 12" id="KW-0479">Metal-binding</keyword>
<dbReference type="Gene3D" id="3.20.20.140">
    <property type="entry name" value="Metal-dependent hydrolases"/>
    <property type="match status" value="1"/>
</dbReference>
<feature type="binding site" evidence="11">
    <location>
        <begin position="308"/>
        <end position="310"/>
    </location>
    <ligand>
        <name>substrate</name>
    </ligand>
</feature>
<gene>
    <name evidence="14" type="primary">nagA</name>
    <name evidence="14" type="ORF">CYJ57_03540</name>
</gene>
<feature type="binding site" evidence="11">
    <location>
        <begin position="219"/>
        <end position="220"/>
    </location>
    <ligand>
        <name>substrate</name>
    </ligand>
</feature>
<evidence type="ECO:0000256" key="12">
    <source>
        <dbReference type="PIRSR" id="PIRSR038994-3"/>
    </source>
</evidence>
<evidence type="ECO:0000256" key="2">
    <source>
        <dbReference type="ARBA" id="ARBA00011899"/>
    </source>
</evidence>
<sequence length="387" mass="42530">MKTIYKADYILYEDEMKEGGYLICEDQRVVDYVDHLPVTNEVTMIDYSGYIIAPGLVDTHIHGYGGYDVMDCSPEGMEQISKGLLECGVTSWLATTLTDSPEHLMEACQVVGESASQVTGARIQGIFLEGPFFTEKYKGAQNAKYMHDPSIDLLNQWNHASDGMVRKIAIAPERKGVQDFIKKAVEQGIYVALGHSDATYDQAYEAVEAGANIFVHLYNGMRGLHHREPGMVGAGLALDEAYAEIIADGHHVHPKAIQVVTQAKPQDKVILISDCMRAGGLDEGESRLGEFEVIVKDGQARLKDSGNLAGSVLKLIQAVHNLVDWDIVNLTTALKMGSLYPAQSVGLDKHCGRLSANYPADFIVIEPQGKLYATYLANQRVYCRQDA</sequence>
<keyword evidence="5 9" id="KW-0378">Hydrolase</keyword>
<dbReference type="InterPro" id="IPR032466">
    <property type="entry name" value="Metal_Hydrolase"/>
</dbReference>
<evidence type="ECO:0000256" key="3">
    <source>
        <dbReference type="ARBA" id="ARBA00018029"/>
    </source>
</evidence>
<feature type="binding site" evidence="11">
    <location>
        <position position="251"/>
    </location>
    <ligand>
        <name>substrate</name>
    </ligand>
</feature>
<dbReference type="InterPro" id="IPR011059">
    <property type="entry name" value="Metal-dep_hydrolase_composite"/>
</dbReference>
<dbReference type="InterPro" id="IPR003764">
    <property type="entry name" value="GlcNAc_6-P_deAcase"/>
</dbReference>
<feature type="domain" description="Amidohydrolase-related" evidence="13">
    <location>
        <begin position="51"/>
        <end position="367"/>
    </location>
</feature>
<feature type="binding site" evidence="11">
    <location>
        <position position="140"/>
    </location>
    <ligand>
        <name>substrate</name>
    </ligand>
</feature>
<evidence type="ECO:0000313" key="14">
    <source>
        <dbReference type="EMBL" id="PKY89607.1"/>
    </source>
</evidence>
<evidence type="ECO:0000259" key="13">
    <source>
        <dbReference type="Pfam" id="PF01979"/>
    </source>
</evidence>
<comment type="cofactor">
    <cofactor evidence="12">
        <name>a divalent metal cation</name>
        <dbReference type="ChEBI" id="CHEBI:60240"/>
    </cofactor>
    <text evidence="12">Binds 1 divalent metal cation per subunit.</text>
</comment>
<comment type="catalytic activity">
    <reaction evidence="7">
        <text>N-acetyl-D-glucosamine 6-phosphate + H2O = D-glucosamine 6-phosphate + acetate</text>
        <dbReference type="Rhea" id="RHEA:22936"/>
        <dbReference type="ChEBI" id="CHEBI:15377"/>
        <dbReference type="ChEBI" id="CHEBI:30089"/>
        <dbReference type="ChEBI" id="CHEBI:57513"/>
        <dbReference type="ChEBI" id="CHEBI:58725"/>
        <dbReference type="EC" id="3.5.1.25"/>
    </reaction>
</comment>
<protein>
    <recommendedName>
        <fullName evidence="3">N-acetylglucosamine-6-phosphate deacetylase</fullName>
        <ecNumber evidence="2">3.5.1.25</ecNumber>
    </recommendedName>
</protein>
<organism evidence="14 15">
    <name type="scientific">Falseniella ignava</name>
    <dbReference type="NCBI Taxonomy" id="137730"/>
    <lineage>
        <taxon>Bacteria</taxon>
        <taxon>Bacillati</taxon>
        <taxon>Bacillota</taxon>
        <taxon>Bacilli</taxon>
        <taxon>Lactobacillales</taxon>
        <taxon>Aerococcaceae</taxon>
        <taxon>Falseniella</taxon>
    </lineage>
</organism>